<dbReference type="EMBL" id="LT629972">
    <property type="protein sequence ID" value="SEI23666.1"/>
    <property type="molecule type" value="Genomic_DNA"/>
</dbReference>
<sequence>MQAPDRISLVLRAPEGGTLEKVVESARLCSSVRVGINESLAVIAGASEGDLQEAVAEREALLEEVLNEVPHGWGASFSDSDLAKRIRAILGIKP</sequence>
<evidence type="ECO:0000313" key="2">
    <source>
        <dbReference type="Proteomes" id="UP000182272"/>
    </source>
</evidence>
<dbReference type="AlphaFoldDB" id="A0A1H6PDE4"/>
<dbReference type="Proteomes" id="UP000182272">
    <property type="component" value="Chromosome I"/>
</dbReference>
<evidence type="ECO:0000313" key="1">
    <source>
        <dbReference type="EMBL" id="SEI23666.1"/>
    </source>
</evidence>
<dbReference type="OrthoDB" id="6872927at2"/>
<gene>
    <name evidence="1" type="ORF">SAMN05216581_5258</name>
</gene>
<accession>A0A1H6PDE4</accession>
<dbReference type="RefSeq" id="WP_019360547.1">
    <property type="nucleotide sequence ID" value="NZ_LT629972.1"/>
</dbReference>
<organism evidence="1 2">
    <name type="scientific">Pseudomonas asplenii</name>
    <dbReference type="NCBI Taxonomy" id="53407"/>
    <lineage>
        <taxon>Bacteria</taxon>
        <taxon>Pseudomonadati</taxon>
        <taxon>Pseudomonadota</taxon>
        <taxon>Gammaproteobacteria</taxon>
        <taxon>Pseudomonadales</taxon>
        <taxon>Pseudomonadaceae</taxon>
        <taxon>Pseudomonas</taxon>
    </lineage>
</organism>
<protein>
    <submittedName>
        <fullName evidence="1">Uncharacterized protein</fullName>
    </submittedName>
</protein>
<reference evidence="1 2" key="1">
    <citation type="submission" date="2016-10" db="EMBL/GenBank/DDBJ databases">
        <authorList>
            <person name="de Groot N.N."/>
        </authorList>
    </citation>
    <scope>NUCLEOTIDE SEQUENCE [LARGE SCALE GENOMIC DNA]</scope>
    <source>
        <strain evidence="1 2">LMG 2158</strain>
    </source>
</reference>
<proteinExistence type="predicted"/>
<name>A0A1H6PDE4_9PSED</name>